<keyword evidence="1" id="KW-0255">Endonuclease</keyword>
<gene>
    <name evidence="1" type="ORF">H8R27_05585</name>
</gene>
<dbReference type="GO" id="GO:0004519">
    <property type="term" value="F:endonuclease activity"/>
    <property type="evidence" value="ECO:0007669"/>
    <property type="project" value="UniProtKB-KW"/>
</dbReference>
<protein>
    <submittedName>
        <fullName evidence="1">Restriction endonuclease</fullName>
    </submittedName>
</protein>
<keyword evidence="1" id="KW-0540">Nuclease</keyword>
<dbReference type="PANTHER" id="PTHR38733:SF1">
    <property type="entry name" value="TYPE IV METHYL-DIRECTED RESTRICTION ENZYME ECOKMCRBC"/>
    <property type="match status" value="1"/>
</dbReference>
<dbReference type="RefSeq" id="WP_166126341.1">
    <property type="nucleotide sequence ID" value="NZ_JAANOQ010000003.1"/>
</dbReference>
<dbReference type="Pfam" id="PF10117">
    <property type="entry name" value="McrBC"/>
    <property type="match status" value="1"/>
</dbReference>
<reference evidence="1 2" key="1">
    <citation type="submission" date="2020-08" db="EMBL/GenBank/DDBJ databases">
        <title>Description of novel Flavobacterium F-408 isolate.</title>
        <authorList>
            <person name="Saticioglu I.B."/>
            <person name="Duman M."/>
            <person name="Altun S."/>
        </authorList>
    </citation>
    <scope>NUCLEOTIDE SEQUENCE [LARGE SCALE GENOMIC DNA]</scope>
    <source>
        <strain evidence="1 2">F-408</strain>
    </source>
</reference>
<dbReference type="EMBL" id="JACRUN010000002">
    <property type="protein sequence ID" value="MBC5834354.1"/>
    <property type="molecule type" value="Genomic_DNA"/>
</dbReference>
<dbReference type="InterPro" id="IPR019292">
    <property type="entry name" value="McrC"/>
</dbReference>
<name>A0ABR7IX53_9FLAO</name>
<sequence>MSKDKLHITVFEYEKLLVGKGEKNISDDQFKALQRYYGNGVPFFKLIYNGVEFNEHVGVIQVGNTLIEVLPKADKNPHSEIEDKKWRDILINMLRAVGGFDIKQTSSSNLKIKPNTILDLYFELFVKEVEYLVHSGLVKQYRKKEGNVTALKGSLQFSKHIQQNHTHKERFFVRHTTYDVEHTLHFILYKTIRLLKQINANATLNSRIGTLLLLFPEMPEIKVSEATFEKLNFNRKNQHYTKAIEISKLILLQYHPDVSKGRNHVLALMFDMNLLWEQFIFTSLRKHKGSNTKITAQTSKYFWKPLAGRRSKMKPDIVIEHENGNIVFDTKWKNLNGYNPSPEDLRQMYVYHEYFEANRVALIYPNNISSISSGMYLDRATSDLTEKECSVISIAVNKNVKDWQIEINKRINSFICSEIQSS</sequence>
<dbReference type="PANTHER" id="PTHR38733">
    <property type="entry name" value="PROTEIN MCRC"/>
    <property type="match status" value="1"/>
</dbReference>
<accession>A0ABR7IX53</accession>
<evidence type="ECO:0000313" key="2">
    <source>
        <dbReference type="Proteomes" id="UP000605990"/>
    </source>
</evidence>
<keyword evidence="1" id="KW-0378">Hydrolase</keyword>
<evidence type="ECO:0000313" key="1">
    <source>
        <dbReference type="EMBL" id="MBC5834354.1"/>
    </source>
</evidence>
<proteinExistence type="predicted"/>
<comment type="caution">
    <text evidence="1">The sequence shown here is derived from an EMBL/GenBank/DDBJ whole genome shotgun (WGS) entry which is preliminary data.</text>
</comment>
<keyword evidence="2" id="KW-1185">Reference proteome</keyword>
<dbReference type="Proteomes" id="UP000605990">
    <property type="component" value="Unassembled WGS sequence"/>
</dbReference>
<organism evidence="1 2">
    <name type="scientific">Flavobacterium bernardetii</name>
    <dbReference type="NCBI Taxonomy" id="2813823"/>
    <lineage>
        <taxon>Bacteria</taxon>
        <taxon>Pseudomonadati</taxon>
        <taxon>Bacteroidota</taxon>
        <taxon>Flavobacteriia</taxon>
        <taxon>Flavobacteriales</taxon>
        <taxon>Flavobacteriaceae</taxon>
        <taxon>Flavobacterium</taxon>
    </lineage>
</organism>